<accession>W4LZJ7</accession>
<sequence length="61" mass="6855">MTETPHNGPGTDKRSDEQRTFDQVNAIIEILLAADPETRRRIYDTVGAFFGYDELGPSGQR</sequence>
<name>W4LZJ7_ENTF1</name>
<dbReference type="HOGENOM" id="CLU_2913818_0_0_7"/>
<dbReference type="AlphaFoldDB" id="W4LZJ7"/>
<evidence type="ECO:0000313" key="2">
    <source>
        <dbReference type="EMBL" id="ETX03524.1"/>
    </source>
</evidence>
<dbReference type="Proteomes" id="UP000019141">
    <property type="component" value="Unassembled WGS sequence"/>
</dbReference>
<dbReference type="EMBL" id="AZHW01000033">
    <property type="protein sequence ID" value="ETX03524.1"/>
    <property type="molecule type" value="Genomic_DNA"/>
</dbReference>
<evidence type="ECO:0000313" key="3">
    <source>
        <dbReference type="Proteomes" id="UP000019141"/>
    </source>
</evidence>
<comment type="caution">
    <text evidence="2">The sequence shown here is derived from an EMBL/GenBank/DDBJ whole genome shotgun (WGS) entry which is preliminary data.</text>
</comment>
<keyword evidence="2" id="KW-0614">Plasmid</keyword>
<organism evidence="2 3">
    <name type="scientific">Entotheonella factor</name>
    <dbReference type="NCBI Taxonomy" id="1429438"/>
    <lineage>
        <taxon>Bacteria</taxon>
        <taxon>Pseudomonadati</taxon>
        <taxon>Nitrospinota/Tectimicrobiota group</taxon>
        <taxon>Candidatus Tectimicrobiota</taxon>
        <taxon>Candidatus Entotheonellia</taxon>
        <taxon>Candidatus Entotheonellales</taxon>
        <taxon>Candidatus Entotheonellaceae</taxon>
        <taxon>Candidatus Entotheonella</taxon>
    </lineage>
</organism>
<evidence type="ECO:0000256" key="1">
    <source>
        <dbReference type="SAM" id="MobiDB-lite"/>
    </source>
</evidence>
<geneLocation type="plasmid" evidence="2">
    <name>pTSY</name>
</geneLocation>
<feature type="compositionally biased region" description="Basic and acidic residues" evidence="1">
    <location>
        <begin position="11"/>
        <end position="20"/>
    </location>
</feature>
<protein>
    <submittedName>
        <fullName evidence="2">Uncharacterized protein</fullName>
    </submittedName>
</protein>
<feature type="region of interest" description="Disordered" evidence="1">
    <location>
        <begin position="1"/>
        <end position="20"/>
    </location>
</feature>
<gene>
    <name evidence="2" type="ORF">ETSY1_46980</name>
</gene>
<keyword evidence="3" id="KW-1185">Reference proteome</keyword>
<proteinExistence type="predicted"/>
<reference evidence="2 3" key="1">
    <citation type="journal article" date="2014" name="Nature">
        <title>An environmental bacterial taxon with a large and distinct metabolic repertoire.</title>
        <authorList>
            <person name="Wilson M.C."/>
            <person name="Mori T."/>
            <person name="Ruckert C."/>
            <person name="Uria A.R."/>
            <person name="Helf M.J."/>
            <person name="Takada K."/>
            <person name="Gernert C."/>
            <person name="Steffens U.A."/>
            <person name="Heycke N."/>
            <person name="Schmitt S."/>
            <person name="Rinke C."/>
            <person name="Helfrich E.J."/>
            <person name="Brachmann A.O."/>
            <person name="Gurgui C."/>
            <person name="Wakimoto T."/>
            <person name="Kracht M."/>
            <person name="Crusemann M."/>
            <person name="Hentschel U."/>
            <person name="Abe I."/>
            <person name="Matsunaga S."/>
            <person name="Kalinowski J."/>
            <person name="Takeyama H."/>
            <person name="Piel J."/>
        </authorList>
    </citation>
    <scope>NUCLEOTIDE SEQUENCE [LARGE SCALE GENOMIC DNA]</scope>
    <source>
        <strain evidence="3">TSY1</strain>
        <plasmid evidence="2">pTSY</plasmid>
    </source>
</reference>